<dbReference type="Pfam" id="PF12937">
    <property type="entry name" value="F-box-like"/>
    <property type="match status" value="1"/>
</dbReference>
<dbReference type="Gene3D" id="1.20.1280.50">
    <property type="match status" value="1"/>
</dbReference>
<organism evidence="3 4">
    <name type="scientific">Linnemannia schmuckeri</name>
    <dbReference type="NCBI Taxonomy" id="64567"/>
    <lineage>
        <taxon>Eukaryota</taxon>
        <taxon>Fungi</taxon>
        <taxon>Fungi incertae sedis</taxon>
        <taxon>Mucoromycota</taxon>
        <taxon>Mortierellomycotina</taxon>
        <taxon>Mortierellomycetes</taxon>
        <taxon>Mortierellales</taxon>
        <taxon>Mortierellaceae</taxon>
        <taxon>Linnemannia</taxon>
    </lineage>
</organism>
<sequence>MTLIRNPSEEALGLLELVSHISTFLDPPDLFSCVQVSRLWNKAAVPSLWHTIDDTEYQWPKILKAHDYPRINNGKDRNWIRATFNKYGIWIRVLSIQWGITLEVAHFCGSCTNIHTLILSNPFKNKTTLEEQEFQTNRRREPQAGPGAGLLASAMRNMVNRMSLFGGDSIAPDTLAEREVTLQQREWTMTNLFHRLIQQNEDLSGVRLSPTLRDLQTVDFAASIYDTLASKRRFHVLYDYADCNDLGALLETLPHIRYYDSSSWTVSSSPFQTTLPSLQALRLQDCIDTLLFVSILQHLPNLRSLWAGGFRVATPYCKENFIHEARNNIKPTLLQLLYLGRTTPLEDEILRATIPCLPDLRDLTAGNLDETTILTIVECCRQLETVTLSVDQDSAKPVPVNALGYLLEGCPKLRVLDASRYNVEATRLDEERPWVCQGLEVLKCQIVGTERLLQTEEVVHSTISTTSGDTNRFLVGQQSAFLMQQQSRYWHHQVYSRLANLKKLTTLVLWLDPVLEGVGSLEFTLETGLGQLSTLTKLDVFGFDGMTSKVGPAELAWIAQSWPRLCLLYGLKPSATPMTEMDPAKDALRAQFMALRPDHLAHEARMHHALQLVEIRINIRRYLRTCDLKQCILVCRDWWHTFEPLICNETCVCLRRGESVFGPQGQPTNDDEWDQLDHDQEDFSSTPRQPSAYSLVRHRQQVYSLGGFSLELAKIPFSNLRSIVLVSGDLNTNDLAPWIHFLRGCKDSLQELELAGFRTLPEAHFWETLMVLPRLRELQIQNGYIVEYDQAKAFWKVCSQLESLKLRRTYFTPLTGTNYPYPDLSNMKELFLSRIGMAFERQARIVAQCGQLRRLWWRTLEGSKARNDVIPLFEDAILSRRFSGLEAIRSELHPKDFDSHFSSWLKQVGCTLYPGKPWSPKTLFTVRDYFPQLTEFSIDDSAEKGRRLSLLLLMSCPNLRTVTAPLLKVSEMMELTPQGWACTRLRRLSVYFEVDRVSGIRDDENEEECNRFILQHLSTLTELEVLLLNGPDKDYNVRQQKDSFKGNIRVCLASGLGILAGLKYLRGVSLPGHQPWTRAELDWAKEHWTRLTDLAGINKYNENAEVGLEDEVKARGLLSAEYASDFEELYPANLVSIFRFIGYIDMQSVKRPPSHTFCALPELVDLLGPQLDSIDLASSIRACRLWYHVLAPYLWAVVDESQHSWSRVLSTQDLEPVQACFFKYGHFIRELHIYSQAMLDIVSGDGVCTKLRVLKIYDPTDKEPDTQYTDPAGGDGNLWDFVYSNKDLETLRFGSAVRGLLENVSVSVCDIVLASLKNFVTLQDYTGALEPAVILERFSNLRSLLCSGLVFAKAVGLDTHIQIRSLEMTNYIEGRTFLVLLNRLRNLEDFAIAGLFDVGRTFQQDVETLLVNTPLRLKGFYLRRQDLRDIDLPLAAWILPLMPQLKEFSANMLCPDTALSLATHASQLQVFRQTLDGDSIHFSYKPRPVLNIPNVLFQTCTKLRVFDGIHHKIEAEKLIQRPWVCRELEVFRCQIVGLTRLTSHEQALLEIVAKVEQQQLGRPFQPTPSMAVGESEVILERHRQYRDRLKTTQANLQVQHDRVYNQLAGLRMLQTLDLGYEYRNIYPSRDANPQVKMVDGQEYIRYEGNSISNTLELSLASGLGRLSALTRLEVFGFEGVDHWIGREELEWMAMSWPRLKEMRGLHENLLPRCEPDGRRDELRTIMQGLRKDVRHRAKEPQVLLR</sequence>
<feature type="domain" description="F-box" evidence="2">
    <location>
        <begin position="16"/>
        <end position="53"/>
    </location>
</feature>
<proteinExistence type="predicted"/>
<dbReference type="SUPFAM" id="SSF81383">
    <property type="entry name" value="F-box domain"/>
    <property type="match status" value="1"/>
</dbReference>
<evidence type="ECO:0000313" key="3">
    <source>
        <dbReference type="EMBL" id="KAF9156800.1"/>
    </source>
</evidence>
<gene>
    <name evidence="3" type="ORF">BG015_001132</name>
</gene>
<dbReference type="Proteomes" id="UP000748756">
    <property type="component" value="Unassembled WGS sequence"/>
</dbReference>
<evidence type="ECO:0000256" key="1">
    <source>
        <dbReference type="SAM" id="MobiDB-lite"/>
    </source>
</evidence>
<feature type="region of interest" description="Disordered" evidence="1">
    <location>
        <begin position="664"/>
        <end position="691"/>
    </location>
</feature>
<reference evidence="3" key="1">
    <citation type="journal article" date="2020" name="Fungal Divers.">
        <title>Resolving the Mortierellaceae phylogeny through synthesis of multi-gene phylogenetics and phylogenomics.</title>
        <authorList>
            <person name="Vandepol N."/>
            <person name="Liber J."/>
            <person name="Desiro A."/>
            <person name="Na H."/>
            <person name="Kennedy M."/>
            <person name="Barry K."/>
            <person name="Grigoriev I.V."/>
            <person name="Miller A.N."/>
            <person name="O'Donnell K."/>
            <person name="Stajich J.E."/>
            <person name="Bonito G."/>
        </authorList>
    </citation>
    <scope>NUCLEOTIDE SEQUENCE</scope>
    <source>
        <strain evidence="3">NRRL 6426</strain>
    </source>
</reference>
<name>A0A9P5S9Q1_9FUNG</name>
<dbReference type="InterPro" id="IPR032675">
    <property type="entry name" value="LRR_dom_sf"/>
</dbReference>
<dbReference type="InterPro" id="IPR036047">
    <property type="entry name" value="F-box-like_dom_sf"/>
</dbReference>
<dbReference type="Gene3D" id="3.80.10.10">
    <property type="entry name" value="Ribonuclease Inhibitor"/>
    <property type="match status" value="2"/>
</dbReference>
<dbReference type="InterPro" id="IPR001810">
    <property type="entry name" value="F-box_dom"/>
</dbReference>
<dbReference type="PANTHER" id="PTHR16134:SF119">
    <property type="entry name" value="AT02038P-RELATED"/>
    <property type="match status" value="1"/>
</dbReference>
<comment type="caution">
    <text evidence="3">The sequence shown here is derived from an EMBL/GenBank/DDBJ whole genome shotgun (WGS) entry which is preliminary data.</text>
</comment>
<protein>
    <recommendedName>
        <fullName evidence="2">F-box domain-containing protein</fullName>
    </recommendedName>
</protein>
<dbReference type="OrthoDB" id="2383826at2759"/>
<evidence type="ECO:0000313" key="4">
    <source>
        <dbReference type="Proteomes" id="UP000748756"/>
    </source>
</evidence>
<keyword evidence="4" id="KW-1185">Reference proteome</keyword>
<accession>A0A9P5S9Q1</accession>
<dbReference type="SUPFAM" id="SSF52058">
    <property type="entry name" value="L domain-like"/>
    <property type="match status" value="1"/>
</dbReference>
<feature type="compositionally biased region" description="Acidic residues" evidence="1">
    <location>
        <begin position="669"/>
        <end position="682"/>
    </location>
</feature>
<evidence type="ECO:0000259" key="2">
    <source>
        <dbReference type="Pfam" id="PF12937"/>
    </source>
</evidence>
<dbReference type="PANTHER" id="PTHR16134">
    <property type="entry name" value="F-BOX/TPR REPEAT PROTEIN POF3"/>
    <property type="match status" value="1"/>
</dbReference>
<dbReference type="EMBL" id="JAAAUQ010000012">
    <property type="protein sequence ID" value="KAF9156800.1"/>
    <property type="molecule type" value="Genomic_DNA"/>
</dbReference>